<dbReference type="Gene3D" id="2.40.50.140">
    <property type="entry name" value="Nucleic acid-binding proteins"/>
    <property type="match status" value="1"/>
</dbReference>
<comment type="function">
    <text evidence="6">Involved in mRNA degradation. Catalyzes the phosphorolysis of single-stranded polyribonucleotides processively in the 3'- to 5'-direction.</text>
</comment>
<dbReference type="NCBIfam" id="TIGR03591">
    <property type="entry name" value="polynuc_phos"/>
    <property type="match status" value="1"/>
</dbReference>
<dbReference type="GO" id="GO:0005829">
    <property type="term" value="C:cytosol"/>
    <property type="evidence" value="ECO:0007669"/>
    <property type="project" value="TreeGrafter"/>
</dbReference>
<keyword evidence="5 6" id="KW-0694">RNA-binding</keyword>
<dbReference type="EC" id="2.7.7.8" evidence="6"/>
<evidence type="ECO:0000256" key="6">
    <source>
        <dbReference type="HAMAP-Rule" id="MF_01595"/>
    </source>
</evidence>
<dbReference type="SUPFAM" id="SSF54211">
    <property type="entry name" value="Ribosomal protein S5 domain 2-like"/>
    <property type="match status" value="2"/>
</dbReference>
<evidence type="ECO:0000256" key="7">
    <source>
        <dbReference type="SAM" id="MobiDB-lite"/>
    </source>
</evidence>
<reference evidence="9 10" key="1">
    <citation type="journal article" date="2016" name="Nat. Commun.">
        <title>Thousands of microbial genomes shed light on interconnected biogeochemical processes in an aquifer system.</title>
        <authorList>
            <person name="Anantharaman K."/>
            <person name="Brown C.T."/>
            <person name="Hug L.A."/>
            <person name="Sharon I."/>
            <person name="Castelle C.J."/>
            <person name="Probst A.J."/>
            <person name="Thomas B.C."/>
            <person name="Singh A."/>
            <person name="Wilkins M.J."/>
            <person name="Karaoz U."/>
            <person name="Brodie E.L."/>
            <person name="Williams K.H."/>
            <person name="Hubbard S.S."/>
            <person name="Banfield J.F."/>
        </authorList>
    </citation>
    <scope>NUCLEOTIDE SEQUENCE [LARGE SCALE GENOMIC DNA]</scope>
</reference>
<keyword evidence="3 6" id="KW-0808">Transferase</keyword>
<dbReference type="FunFam" id="3.30.1370.10:FF:000001">
    <property type="entry name" value="Polyribonucleotide nucleotidyltransferase"/>
    <property type="match status" value="1"/>
</dbReference>
<dbReference type="InterPro" id="IPR004087">
    <property type="entry name" value="KH_dom"/>
</dbReference>
<dbReference type="InterPro" id="IPR003029">
    <property type="entry name" value="S1_domain"/>
</dbReference>
<dbReference type="Pfam" id="PF00575">
    <property type="entry name" value="S1"/>
    <property type="match status" value="1"/>
</dbReference>
<dbReference type="InterPro" id="IPR001247">
    <property type="entry name" value="ExoRNase_PH_dom1"/>
</dbReference>
<dbReference type="Gene3D" id="3.30.230.70">
    <property type="entry name" value="GHMP Kinase, N-terminal domain"/>
    <property type="match status" value="2"/>
</dbReference>
<dbReference type="PIRSF" id="PIRSF005499">
    <property type="entry name" value="PNPase"/>
    <property type="match status" value="1"/>
</dbReference>
<feature type="region of interest" description="Disordered" evidence="7">
    <location>
        <begin position="723"/>
        <end position="762"/>
    </location>
</feature>
<evidence type="ECO:0000313" key="9">
    <source>
        <dbReference type="EMBL" id="OGF82865.1"/>
    </source>
</evidence>
<dbReference type="InterPro" id="IPR012340">
    <property type="entry name" value="NA-bd_OB-fold"/>
</dbReference>
<evidence type="ECO:0000256" key="4">
    <source>
        <dbReference type="ARBA" id="ARBA00022695"/>
    </source>
</evidence>
<dbReference type="Pfam" id="PF00013">
    <property type="entry name" value="KH_1"/>
    <property type="match status" value="1"/>
</dbReference>
<dbReference type="HAMAP" id="MF_01595">
    <property type="entry name" value="PNPase"/>
    <property type="match status" value="1"/>
</dbReference>
<dbReference type="GO" id="GO:0006396">
    <property type="term" value="P:RNA processing"/>
    <property type="evidence" value="ECO:0007669"/>
    <property type="project" value="InterPro"/>
</dbReference>
<keyword evidence="6" id="KW-0460">Magnesium</keyword>
<evidence type="ECO:0000256" key="5">
    <source>
        <dbReference type="ARBA" id="ARBA00022884"/>
    </source>
</evidence>
<dbReference type="InterPro" id="IPR036612">
    <property type="entry name" value="KH_dom_type_1_sf"/>
</dbReference>
<dbReference type="GO" id="GO:0006402">
    <property type="term" value="P:mRNA catabolic process"/>
    <property type="evidence" value="ECO:0007669"/>
    <property type="project" value="UniProtKB-UniRule"/>
</dbReference>
<keyword evidence="2 6" id="KW-0963">Cytoplasm</keyword>
<evidence type="ECO:0000313" key="10">
    <source>
        <dbReference type="Proteomes" id="UP000178046"/>
    </source>
</evidence>
<dbReference type="FunFam" id="3.30.230.70:FF:000001">
    <property type="entry name" value="Polyribonucleotide nucleotidyltransferase"/>
    <property type="match status" value="1"/>
</dbReference>
<protein>
    <recommendedName>
        <fullName evidence="6">Polyribonucleotide nucleotidyltransferase</fullName>
        <ecNumber evidence="6">2.7.7.8</ecNumber>
    </recommendedName>
    <alternativeName>
        <fullName evidence="6">Polynucleotide phosphorylase</fullName>
        <shortName evidence="6">PNPase</shortName>
    </alternativeName>
</protein>
<dbReference type="AlphaFoldDB" id="A0A1F5X4I9"/>
<dbReference type="CDD" id="cd11364">
    <property type="entry name" value="RNase_PH_PNPase_2"/>
    <property type="match status" value="1"/>
</dbReference>
<feature type="domain" description="S1 motif" evidence="8">
    <location>
        <begin position="647"/>
        <end position="715"/>
    </location>
</feature>
<sequence>MQSKKFTTEVGGKTLTAEFTDMAHQANGSCLITYGGTVVLATAVQSKNAREGTDFFPLTVDYEEKFYAAGMILGSRFMRREGKASDEAVLVSRLIDRSIRPLFSQKTRNEVQIIILALSIDEDNDPDVLSIMGASLALGTSNIPWAGPIGAVRVGKKEGKLIINPSYKDRMDAALDTVICGKDGKVNMIEAGAFEISENEMMEALEAASKEIDKLCDFQKKIISELGEKKADIKIAAAPDDMKEMFKKNIVKKLEESIYIKEKLNRYEAMNQLKKEWVETCVEFFPEVSKSISDGLFEEAIDEIVHKNIIEKEKRPDGRGTKEIRKLFAKAGLFPRTHGSGLFYRGETHILSITTLGAPSDVQLIEGMEIRAKKRFMHHYNFPPFSVGEVKPMRGPARRDIGHGALAERALLAIIPKAEDFPYTIRVVSETLSSNGSSSMGSVTAGALSLMDAGVPIKAPASGIAMGLMMESARPGKKSASSKSDFPGKSDFFPADEIRYKILTDIQGPEDHHGDMDFKVAGTKNGITAVQMDVKVAGISLKIMKEAFLQARDARIQILEVVTKELSAPRPELSEFAPRILTMHINPDKIRDVIGPGGKMIQSIIAETGTEIDIEQDGTIFITATNPEGMKMAEEKIKMLTRDFVVGETFEGKVTRLFPFGAMVEIGPKQEGLVHISELAPFRVNQVTDVVSPGDEVKVKVVGIDDQGRVNLSIKAVMELKLKSPEARASGESEARSQQDSRERRDGSRGDFGGGRGGGHRR</sequence>
<name>A0A1F5X4I9_9BACT</name>
<dbReference type="Proteomes" id="UP000178046">
    <property type="component" value="Unassembled WGS sequence"/>
</dbReference>
<comment type="subcellular location">
    <subcellularLocation>
        <location evidence="6">Cytoplasm</location>
    </subcellularLocation>
</comment>
<evidence type="ECO:0000256" key="2">
    <source>
        <dbReference type="ARBA" id="ARBA00022490"/>
    </source>
</evidence>
<dbReference type="FunFam" id="2.40.50.140:FF:000051">
    <property type="entry name" value="RNA-binding transcriptional accessory protein"/>
    <property type="match status" value="1"/>
</dbReference>
<dbReference type="Pfam" id="PF03726">
    <property type="entry name" value="PNPase"/>
    <property type="match status" value="1"/>
</dbReference>
<feature type="binding site" evidence="6">
    <location>
        <position position="517"/>
    </location>
    <ligand>
        <name>Mg(2+)</name>
        <dbReference type="ChEBI" id="CHEBI:18420"/>
    </ligand>
</feature>
<dbReference type="CDD" id="cd11363">
    <property type="entry name" value="RNase_PH_PNPase_1"/>
    <property type="match status" value="1"/>
</dbReference>
<gene>
    <name evidence="6" type="primary">pnp</name>
    <name evidence="9" type="ORF">A2924_01515</name>
</gene>
<dbReference type="InterPro" id="IPR004088">
    <property type="entry name" value="KH_dom_type_1"/>
</dbReference>
<comment type="catalytic activity">
    <reaction evidence="6">
        <text>RNA(n+1) + phosphate = RNA(n) + a ribonucleoside 5'-diphosphate</text>
        <dbReference type="Rhea" id="RHEA:22096"/>
        <dbReference type="Rhea" id="RHEA-COMP:14527"/>
        <dbReference type="Rhea" id="RHEA-COMP:17342"/>
        <dbReference type="ChEBI" id="CHEBI:43474"/>
        <dbReference type="ChEBI" id="CHEBI:57930"/>
        <dbReference type="ChEBI" id="CHEBI:140395"/>
        <dbReference type="EC" id="2.7.7.8"/>
    </reaction>
</comment>
<feature type="compositionally biased region" description="Basic and acidic residues" evidence="7">
    <location>
        <begin position="723"/>
        <end position="749"/>
    </location>
</feature>
<dbReference type="InterPro" id="IPR027408">
    <property type="entry name" value="PNPase/RNase_PH_dom_sf"/>
</dbReference>
<dbReference type="Pfam" id="PF03725">
    <property type="entry name" value="RNase_PH_C"/>
    <property type="match status" value="1"/>
</dbReference>
<dbReference type="GO" id="GO:0000175">
    <property type="term" value="F:3'-5'-RNA exonuclease activity"/>
    <property type="evidence" value="ECO:0007669"/>
    <property type="project" value="TreeGrafter"/>
</dbReference>
<dbReference type="SUPFAM" id="SSF54791">
    <property type="entry name" value="Eukaryotic type KH-domain (KH-domain type I)"/>
    <property type="match status" value="1"/>
</dbReference>
<dbReference type="SUPFAM" id="SSF46915">
    <property type="entry name" value="Polynucleotide phosphorylase/guanosine pentaphosphate synthase (PNPase/GPSI), domain 3"/>
    <property type="match status" value="1"/>
</dbReference>
<evidence type="ECO:0000256" key="3">
    <source>
        <dbReference type="ARBA" id="ARBA00022679"/>
    </source>
</evidence>
<dbReference type="InterPro" id="IPR012162">
    <property type="entry name" value="PNPase"/>
</dbReference>
<evidence type="ECO:0000259" key="8">
    <source>
        <dbReference type="PROSITE" id="PS50126"/>
    </source>
</evidence>
<dbReference type="SMART" id="SM00322">
    <property type="entry name" value="KH"/>
    <property type="match status" value="1"/>
</dbReference>
<comment type="caution">
    <text evidence="9">The sequence shown here is derived from an EMBL/GenBank/DDBJ whole genome shotgun (WGS) entry which is preliminary data.</text>
</comment>
<keyword evidence="4 6" id="KW-0548">Nucleotidyltransferase</keyword>
<dbReference type="PROSITE" id="PS50126">
    <property type="entry name" value="S1"/>
    <property type="match status" value="1"/>
</dbReference>
<dbReference type="CDD" id="cd02393">
    <property type="entry name" value="KH-I_PNPase"/>
    <property type="match status" value="1"/>
</dbReference>
<feature type="compositionally biased region" description="Gly residues" evidence="7">
    <location>
        <begin position="750"/>
        <end position="762"/>
    </location>
</feature>
<dbReference type="Gene3D" id="3.30.1370.10">
    <property type="entry name" value="K Homology domain, type 1"/>
    <property type="match status" value="1"/>
</dbReference>
<dbReference type="Pfam" id="PF01138">
    <property type="entry name" value="RNase_PH"/>
    <property type="match status" value="2"/>
</dbReference>
<dbReference type="PROSITE" id="PS50084">
    <property type="entry name" value="KH_TYPE_1"/>
    <property type="match status" value="1"/>
</dbReference>
<dbReference type="GO" id="GO:0004654">
    <property type="term" value="F:polyribonucleotide nucleotidyltransferase activity"/>
    <property type="evidence" value="ECO:0007669"/>
    <property type="project" value="UniProtKB-UniRule"/>
</dbReference>
<dbReference type="InterPro" id="IPR036456">
    <property type="entry name" value="PNPase_PH_RNA-bd_sf"/>
</dbReference>
<feature type="binding site" evidence="6">
    <location>
        <position position="511"/>
    </location>
    <ligand>
        <name>Mg(2+)</name>
        <dbReference type="ChEBI" id="CHEBI:18420"/>
    </ligand>
</feature>
<keyword evidence="6" id="KW-0479">Metal-binding</keyword>
<dbReference type="SUPFAM" id="SSF55666">
    <property type="entry name" value="Ribonuclease PH domain 2-like"/>
    <property type="match status" value="2"/>
</dbReference>
<dbReference type="PANTHER" id="PTHR11252:SF0">
    <property type="entry name" value="POLYRIBONUCLEOTIDE NUCLEOTIDYLTRANSFERASE 1, MITOCHONDRIAL"/>
    <property type="match status" value="1"/>
</dbReference>
<dbReference type="SUPFAM" id="SSF50249">
    <property type="entry name" value="Nucleic acid-binding proteins"/>
    <property type="match status" value="1"/>
</dbReference>
<dbReference type="NCBIfam" id="NF008805">
    <property type="entry name" value="PRK11824.1"/>
    <property type="match status" value="1"/>
</dbReference>
<dbReference type="InterPro" id="IPR020568">
    <property type="entry name" value="Ribosomal_Su5_D2-typ_SF"/>
</dbReference>
<dbReference type="InterPro" id="IPR015848">
    <property type="entry name" value="PNPase_PH_RNA-bd_bac/org-type"/>
</dbReference>
<dbReference type="SMART" id="SM00316">
    <property type="entry name" value="S1"/>
    <property type="match status" value="1"/>
</dbReference>
<dbReference type="PANTHER" id="PTHR11252">
    <property type="entry name" value="POLYRIBONUCLEOTIDE NUCLEOTIDYLTRANSFERASE"/>
    <property type="match status" value="1"/>
</dbReference>
<organism evidence="9 10">
    <name type="scientific">Candidatus Giovannonibacteria bacterium RIFCSPLOWO2_01_FULL_44_16</name>
    <dbReference type="NCBI Taxonomy" id="1798348"/>
    <lineage>
        <taxon>Bacteria</taxon>
        <taxon>Candidatus Giovannoniibacteriota</taxon>
    </lineage>
</organism>
<dbReference type="InterPro" id="IPR015847">
    <property type="entry name" value="ExoRNase_PH_dom2"/>
</dbReference>
<dbReference type="CDD" id="cd04472">
    <property type="entry name" value="S1_PNPase"/>
    <property type="match status" value="1"/>
</dbReference>
<evidence type="ECO:0000256" key="1">
    <source>
        <dbReference type="ARBA" id="ARBA00007404"/>
    </source>
</evidence>
<dbReference type="GO" id="GO:0000287">
    <property type="term" value="F:magnesium ion binding"/>
    <property type="evidence" value="ECO:0007669"/>
    <property type="project" value="UniProtKB-UniRule"/>
</dbReference>
<comment type="cofactor">
    <cofactor evidence="6">
        <name>Mg(2+)</name>
        <dbReference type="ChEBI" id="CHEBI:18420"/>
    </cofactor>
</comment>
<dbReference type="InterPro" id="IPR036345">
    <property type="entry name" value="ExoRNase_PH_dom2_sf"/>
</dbReference>
<accession>A0A1F5X4I9</accession>
<dbReference type="EMBL" id="MFIA01000012">
    <property type="protein sequence ID" value="OGF82865.1"/>
    <property type="molecule type" value="Genomic_DNA"/>
</dbReference>
<proteinExistence type="inferred from homology"/>
<comment type="similarity">
    <text evidence="1 6">Belongs to the polyribonucleotide nucleotidyltransferase family.</text>
</comment>
<dbReference type="GO" id="GO:0003729">
    <property type="term" value="F:mRNA binding"/>
    <property type="evidence" value="ECO:0007669"/>
    <property type="project" value="UniProtKB-ARBA"/>
</dbReference>